<feature type="chain" id="PRO_5018245803" description="TH1 domain-containing protein" evidence="1">
    <location>
        <begin position="27"/>
        <end position="134"/>
    </location>
</feature>
<sequence length="134" mass="15369">MLFDLLIKCILVLHFSSLQLQLKATASSIFKGQKDSYPQSVAQPFVDTRISEQEVNMRVLQMIRNEHIKYSVPVIKYDRNGFKPRPRQLILTQTAAYVIEEAKIKQRVLYTSLKGHTSMIIHILPGSKDVLILS</sequence>
<name>A0A3P8U6C3_AMPPE</name>
<keyword evidence="1" id="KW-0732">Signal</keyword>
<reference evidence="3" key="3">
    <citation type="submission" date="2025-09" db="UniProtKB">
        <authorList>
            <consortium name="Ensembl"/>
        </authorList>
    </citation>
    <scope>IDENTIFICATION</scope>
</reference>
<organism evidence="3 4">
    <name type="scientific">Amphiprion percula</name>
    <name type="common">Orange clownfish</name>
    <name type="synonym">Lutjanus percula</name>
    <dbReference type="NCBI Taxonomy" id="161767"/>
    <lineage>
        <taxon>Eukaryota</taxon>
        <taxon>Metazoa</taxon>
        <taxon>Chordata</taxon>
        <taxon>Craniata</taxon>
        <taxon>Vertebrata</taxon>
        <taxon>Euteleostomi</taxon>
        <taxon>Actinopterygii</taxon>
        <taxon>Neopterygii</taxon>
        <taxon>Teleostei</taxon>
        <taxon>Neoteleostei</taxon>
        <taxon>Acanthomorphata</taxon>
        <taxon>Ovalentaria</taxon>
        <taxon>Pomacentridae</taxon>
        <taxon>Amphiprion</taxon>
    </lineage>
</organism>
<keyword evidence="4" id="KW-1185">Reference proteome</keyword>
<dbReference type="GeneTree" id="ENSGT00940000171590"/>
<evidence type="ECO:0000259" key="2">
    <source>
        <dbReference type="PROSITE" id="PS51757"/>
    </source>
</evidence>
<reference evidence="3" key="2">
    <citation type="submission" date="2025-08" db="UniProtKB">
        <authorList>
            <consortium name="Ensembl"/>
        </authorList>
    </citation>
    <scope>IDENTIFICATION</scope>
</reference>
<dbReference type="GO" id="GO:0016459">
    <property type="term" value="C:myosin complex"/>
    <property type="evidence" value="ECO:0007669"/>
    <property type="project" value="InterPro"/>
</dbReference>
<evidence type="ECO:0000256" key="1">
    <source>
        <dbReference type="SAM" id="SignalP"/>
    </source>
</evidence>
<proteinExistence type="predicted"/>
<dbReference type="GO" id="GO:0003774">
    <property type="term" value="F:cytoskeletal motor activity"/>
    <property type="evidence" value="ECO:0007669"/>
    <property type="project" value="InterPro"/>
</dbReference>
<feature type="domain" description="TH1" evidence="2">
    <location>
        <begin position="34"/>
        <end position="134"/>
    </location>
</feature>
<dbReference type="Proteomes" id="UP000265080">
    <property type="component" value="Chromosome 5"/>
</dbReference>
<dbReference type="Ensembl" id="ENSAPET00000033225.1">
    <property type="protein sequence ID" value="ENSAPEP00000032366.1"/>
    <property type="gene ID" value="ENSAPEG00000022997.1"/>
</dbReference>
<dbReference type="PROSITE" id="PS51757">
    <property type="entry name" value="TH1"/>
    <property type="match status" value="1"/>
</dbReference>
<dbReference type="OMA" id="QRIEYCT"/>
<dbReference type="Pfam" id="PF06017">
    <property type="entry name" value="Myosin_TH1"/>
    <property type="match status" value="1"/>
</dbReference>
<reference evidence="3 4" key="1">
    <citation type="submission" date="2018-03" db="EMBL/GenBank/DDBJ databases">
        <title>Finding Nemo's genes: A chromosome-scale reference assembly of the genome of the orange clownfish Amphiprion percula.</title>
        <authorList>
            <person name="Lehmann R."/>
        </authorList>
    </citation>
    <scope>NUCLEOTIDE SEQUENCE</scope>
</reference>
<accession>A0A3P8U6C3</accession>
<evidence type="ECO:0000313" key="4">
    <source>
        <dbReference type="Proteomes" id="UP000265080"/>
    </source>
</evidence>
<dbReference type="AlphaFoldDB" id="A0A3P8U6C3"/>
<dbReference type="InterPro" id="IPR010926">
    <property type="entry name" value="Myosin_TH1"/>
</dbReference>
<protein>
    <recommendedName>
        <fullName evidence="2">TH1 domain-containing protein</fullName>
    </recommendedName>
</protein>
<feature type="signal peptide" evidence="1">
    <location>
        <begin position="1"/>
        <end position="26"/>
    </location>
</feature>
<evidence type="ECO:0000313" key="3">
    <source>
        <dbReference type="Ensembl" id="ENSAPEP00000032366.1"/>
    </source>
</evidence>
<dbReference type="STRING" id="161767.ENSAPEP00000032366"/>